<dbReference type="GO" id="GO:0052621">
    <property type="term" value="F:diguanylate cyclase activity"/>
    <property type="evidence" value="ECO:0007669"/>
    <property type="project" value="UniProtKB-EC"/>
</dbReference>
<name>A0A2V3ZP54_9GAMM</name>
<dbReference type="Gene3D" id="3.30.70.270">
    <property type="match status" value="1"/>
</dbReference>
<comment type="catalytic activity">
    <reaction evidence="3">
        <text>2 GTP = 3',3'-c-di-GMP + 2 diphosphate</text>
        <dbReference type="Rhea" id="RHEA:24898"/>
        <dbReference type="ChEBI" id="CHEBI:33019"/>
        <dbReference type="ChEBI" id="CHEBI:37565"/>
        <dbReference type="ChEBI" id="CHEBI:58805"/>
        <dbReference type="EC" id="2.7.7.65"/>
    </reaction>
</comment>
<dbReference type="CDD" id="cd01949">
    <property type="entry name" value="GGDEF"/>
    <property type="match status" value="1"/>
</dbReference>
<dbReference type="PANTHER" id="PTHR45138:SF9">
    <property type="entry name" value="DIGUANYLATE CYCLASE DGCM-RELATED"/>
    <property type="match status" value="1"/>
</dbReference>
<dbReference type="CDD" id="cd12914">
    <property type="entry name" value="PDC1_DGC_like"/>
    <property type="match status" value="1"/>
</dbReference>
<dbReference type="FunFam" id="3.30.70.270:FF:000001">
    <property type="entry name" value="Diguanylate cyclase domain protein"/>
    <property type="match status" value="1"/>
</dbReference>
<dbReference type="AlphaFoldDB" id="A0A2V3ZP54"/>
<dbReference type="InterPro" id="IPR000160">
    <property type="entry name" value="GGDEF_dom"/>
</dbReference>
<keyword evidence="4" id="KW-0175">Coiled coil</keyword>
<dbReference type="Gene3D" id="6.10.340.10">
    <property type="match status" value="1"/>
</dbReference>
<dbReference type="PANTHER" id="PTHR45138">
    <property type="entry name" value="REGULATORY COMPONENTS OF SENSORY TRANSDUCTION SYSTEM"/>
    <property type="match status" value="1"/>
</dbReference>
<feature type="coiled-coil region" evidence="4">
    <location>
        <begin position="354"/>
        <end position="420"/>
    </location>
</feature>
<dbReference type="NCBIfam" id="TIGR00254">
    <property type="entry name" value="GGDEF"/>
    <property type="match status" value="1"/>
</dbReference>
<dbReference type="OrthoDB" id="9812260at2"/>
<accession>A0A2V3ZP54</accession>
<organism evidence="6 7">
    <name type="scientific">Marinobacter vulgaris</name>
    <dbReference type="NCBI Taxonomy" id="1928331"/>
    <lineage>
        <taxon>Bacteria</taxon>
        <taxon>Pseudomonadati</taxon>
        <taxon>Pseudomonadota</taxon>
        <taxon>Gammaproteobacteria</taxon>
        <taxon>Pseudomonadales</taxon>
        <taxon>Marinobacteraceae</taxon>
        <taxon>Marinobacter</taxon>
    </lineage>
</organism>
<sequence length="589" mass="65359">MLLFGGLILATTALGTWLISSLAVEELRKSTSQNLQEVAVQLRDKIEIDLHERYSDLSIAAAVTTQTLEGNQSVNVTSILNALQDNFPSYAWIGLVSAEGTVLSSTGNLLEGVDVSERPWFREASKGPYLGDAHPALLLESKLDNPSASPLRFVDVAVPLYRNDETLMGVLGAHLYLHWVASVGESLLAPLQERLQVELMVADRNGRVLIGPRDTIGTEISGPLADAAAGKPTSGYLTDTMTASSDPDDQERYLIGFSRLRDRDEYTSFDWLVLVRKPTDEAFAPANELRLTLVATGFLVSLLLLLSAAVAARWTTRPLLRMTEEARNLDPEQPSTLIRQRDDYEEVSTLSSTLRNLILKLTAKTREMNELNTTLEHRVEERTRELEDANALLEDEIVQRDAMRRERETLIRQLEETVRTDALTGLNNRRHYFELGKTAVKKAVRSGRPLSAIMFDADYFKKVNDSYGHGVGDKALVHLSQLAAEALRDIDVLARVGGEEFAVLLENTDEQSAAEVAERLRSTIEDHPLPLERGRLTLTISAGVATFLPDNSDDLDTLLLYADKALYQAKTGGRNRVFRYSDIQQANSN</sequence>
<reference evidence="7" key="1">
    <citation type="submission" date="2018-05" db="EMBL/GenBank/DDBJ databases">
        <authorList>
            <person name="Lu D."/>
        </authorList>
    </citation>
    <scope>NUCLEOTIDE SEQUENCE [LARGE SCALE GENOMIC DNA]</scope>
    <source>
        <strain evidence="7">F01</strain>
    </source>
</reference>
<dbReference type="Proteomes" id="UP000253987">
    <property type="component" value="Unassembled WGS sequence"/>
</dbReference>
<protein>
    <recommendedName>
        <fullName evidence="2">diguanylate cyclase</fullName>
        <ecNumber evidence="2">2.7.7.65</ecNumber>
    </recommendedName>
</protein>
<dbReference type="EMBL" id="QFWX01000002">
    <property type="protein sequence ID" value="PXX92703.1"/>
    <property type="molecule type" value="Genomic_DNA"/>
</dbReference>
<dbReference type="InterPro" id="IPR050469">
    <property type="entry name" value="Diguanylate_Cyclase"/>
</dbReference>
<dbReference type="SMART" id="SM00267">
    <property type="entry name" value="GGDEF"/>
    <property type="match status" value="1"/>
</dbReference>
<comment type="caution">
    <text evidence="6">The sequence shown here is derived from an EMBL/GenBank/DDBJ whole genome shotgun (WGS) entry which is preliminary data.</text>
</comment>
<dbReference type="InterPro" id="IPR043128">
    <property type="entry name" value="Rev_trsase/Diguanyl_cyclase"/>
</dbReference>
<evidence type="ECO:0000313" key="7">
    <source>
        <dbReference type="Proteomes" id="UP000253987"/>
    </source>
</evidence>
<feature type="domain" description="GGDEF" evidence="5">
    <location>
        <begin position="448"/>
        <end position="582"/>
    </location>
</feature>
<gene>
    <name evidence="6" type="ORF">DIT71_05865</name>
</gene>
<evidence type="ECO:0000256" key="3">
    <source>
        <dbReference type="ARBA" id="ARBA00034247"/>
    </source>
</evidence>
<proteinExistence type="predicted"/>
<comment type="cofactor">
    <cofactor evidence="1">
        <name>Mg(2+)</name>
        <dbReference type="ChEBI" id="CHEBI:18420"/>
    </cofactor>
</comment>
<evidence type="ECO:0000256" key="1">
    <source>
        <dbReference type="ARBA" id="ARBA00001946"/>
    </source>
</evidence>
<evidence type="ECO:0000259" key="5">
    <source>
        <dbReference type="PROSITE" id="PS50887"/>
    </source>
</evidence>
<dbReference type="Gene3D" id="3.30.450.20">
    <property type="entry name" value="PAS domain"/>
    <property type="match status" value="1"/>
</dbReference>
<dbReference type="RefSeq" id="WP_114612255.1">
    <property type="nucleotide sequence ID" value="NZ_QFWX01000002.1"/>
</dbReference>
<dbReference type="InterPro" id="IPR029787">
    <property type="entry name" value="Nucleotide_cyclase"/>
</dbReference>
<evidence type="ECO:0000313" key="6">
    <source>
        <dbReference type="EMBL" id="PXX92703.1"/>
    </source>
</evidence>
<dbReference type="SUPFAM" id="SSF55073">
    <property type="entry name" value="Nucleotide cyclase"/>
    <property type="match status" value="1"/>
</dbReference>
<dbReference type="PROSITE" id="PS50887">
    <property type="entry name" value="GGDEF"/>
    <property type="match status" value="1"/>
</dbReference>
<evidence type="ECO:0000256" key="4">
    <source>
        <dbReference type="SAM" id="Coils"/>
    </source>
</evidence>
<dbReference type="EC" id="2.7.7.65" evidence="2"/>
<evidence type="ECO:0000256" key="2">
    <source>
        <dbReference type="ARBA" id="ARBA00012528"/>
    </source>
</evidence>
<dbReference type="Pfam" id="PF00990">
    <property type="entry name" value="GGDEF"/>
    <property type="match status" value="1"/>
</dbReference>
<reference evidence="6 7" key="2">
    <citation type="submission" date="2018-06" db="EMBL/GenBank/DDBJ databases">
        <title>Marinobactersediminissp. nov, a moderately halophilic bacterium isolated from marine solar saltern.</title>
        <authorList>
            <person name="Zhang Y."/>
        </authorList>
    </citation>
    <scope>NUCLEOTIDE SEQUENCE [LARGE SCALE GENOMIC DNA]</scope>
    <source>
        <strain evidence="6 7">F01</strain>
    </source>
</reference>
<keyword evidence="7" id="KW-1185">Reference proteome</keyword>